<organism evidence="3 4">
    <name type="scientific">Spodoptera exigua</name>
    <name type="common">Beet armyworm</name>
    <name type="synonym">Noctua fulgens</name>
    <dbReference type="NCBI Taxonomy" id="7107"/>
    <lineage>
        <taxon>Eukaryota</taxon>
        <taxon>Metazoa</taxon>
        <taxon>Ecdysozoa</taxon>
        <taxon>Arthropoda</taxon>
        <taxon>Hexapoda</taxon>
        <taxon>Insecta</taxon>
        <taxon>Pterygota</taxon>
        <taxon>Neoptera</taxon>
        <taxon>Endopterygota</taxon>
        <taxon>Lepidoptera</taxon>
        <taxon>Glossata</taxon>
        <taxon>Ditrysia</taxon>
        <taxon>Noctuoidea</taxon>
        <taxon>Noctuidae</taxon>
        <taxon>Amphipyrinae</taxon>
        <taxon>Spodoptera</taxon>
    </lineage>
</organism>
<feature type="transmembrane region" description="Helical" evidence="2">
    <location>
        <begin position="93"/>
        <end position="120"/>
    </location>
</feature>
<comment type="caution">
    <text evidence="3">The sequence shown here is derived from an EMBL/GenBank/DDBJ whole genome shotgun (WGS) entry which is preliminary data.</text>
</comment>
<feature type="compositionally biased region" description="Basic residues" evidence="1">
    <location>
        <begin position="1"/>
        <end position="32"/>
    </location>
</feature>
<accession>A0A835GIM4</accession>
<dbReference type="AlphaFoldDB" id="A0A835GIM4"/>
<keyword evidence="4" id="KW-1185">Reference proteome</keyword>
<dbReference type="Proteomes" id="UP000648187">
    <property type="component" value="Unassembled WGS sequence"/>
</dbReference>
<gene>
    <name evidence="3" type="ORF">HW555_004380</name>
</gene>
<reference evidence="3" key="1">
    <citation type="submission" date="2020-08" db="EMBL/GenBank/DDBJ databases">
        <title>Spodoptera exigua strain:BAW_Kor-Di-RS1 Genome sequencing and assembly.</title>
        <authorList>
            <person name="Kim J."/>
            <person name="Nam H.Y."/>
            <person name="Kwon M."/>
            <person name="Choi J.H."/>
            <person name="Cho S.R."/>
            <person name="Kim G.-H."/>
        </authorList>
    </citation>
    <scope>NUCLEOTIDE SEQUENCE</scope>
    <source>
        <strain evidence="3">BAW_Kor-Di-RS1</strain>
        <tissue evidence="3">Whole-body</tissue>
    </source>
</reference>
<protein>
    <submittedName>
        <fullName evidence="3">Uncharacterized protein</fullName>
    </submittedName>
</protein>
<feature type="transmembrane region" description="Helical" evidence="2">
    <location>
        <begin position="237"/>
        <end position="260"/>
    </location>
</feature>
<feature type="transmembrane region" description="Helical" evidence="2">
    <location>
        <begin position="132"/>
        <end position="155"/>
    </location>
</feature>
<evidence type="ECO:0000313" key="4">
    <source>
        <dbReference type="Proteomes" id="UP000648187"/>
    </source>
</evidence>
<evidence type="ECO:0000256" key="1">
    <source>
        <dbReference type="SAM" id="MobiDB-lite"/>
    </source>
</evidence>
<keyword evidence="2" id="KW-0472">Membrane</keyword>
<keyword evidence="2" id="KW-1133">Transmembrane helix</keyword>
<name>A0A835GIM4_SPOEX</name>
<dbReference type="EMBL" id="JACKWZ010000048">
    <property type="protein sequence ID" value="KAF9419053.1"/>
    <property type="molecule type" value="Genomic_DNA"/>
</dbReference>
<feature type="transmembrane region" description="Helical" evidence="2">
    <location>
        <begin position="162"/>
        <end position="185"/>
    </location>
</feature>
<feature type="region of interest" description="Disordered" evidence="1">
    <location>
        <begin position="1"/>
        <end position="37"/>
    </location>
</feature>
<feature type="non-terminal residue" evidence="3">
    <location>
        <position position="415"/>
    </location>
</feature>
<keyword evidence="2" id="KW-0812">Transmembrane</keyword>
<evidence type="ECO:0000313" key="3">
    <source>
        <dbReference type="EMBL" id="KAF9419053.1"/>
    </source>
</evidence>
<evidence type="ECO:0000256" key="2">
    <source>
        <dbReference type="SAM" id="Phobius"/>
    </source>
</evidence>
<proteinExistence type="predicted"/>
<sequence length="415" mass="43965">SRRRRVRRKGKRNTRRGVRSTRRRRGARCRRPTPRERCTPQPLALCMPRCTAHQAWGQQKPPPSRKRGRTEKKIETSDNVVYRNFKFQDSFSAIVTAPLSFNACGLGVIVFACMLVAAIADPKPGVLYSAAYTAPVAAAYTAPVIVLACMLVAAFADPKPGVLYSAAYTAPVAAAYTAPVVSAAYTAPLAYSAYTAPLAAFDIIQCISISVTTTNMFKYFVFICMMAVAFADPKPGVLYSAAYTAPVAAAYTAPVVSAAYTAPLAYSAYSAPLAAYSAYPYASPYAAYYLRNRNVSFPHLVYNKKHKPTHQNIILAALFAVAAAKPGIHSVAYSAPLVAAPVAAAYTAPVAAAYAAPVAAAYTAPVAAAYTAPVAAAYTAYSSPYAAAYTASVAAYNAYSAPLVTAAYKAPVLLK</sequence>